<dbReference type="Gene3D" id="3.40.50.720">
    <property type="entry name" value="NAD(P)-binding Rossmann-like Domain"/>
    <property type="match status" value="1"/>
</dbReference>
<organism evidence="3 4">
    <name type="scientific">Allostreptomyces psammosilenae</name>
    <dbReference type="NCBI Taxonomy" id="1892865"/>
    <lineage>
        <taxon>Bacteria</taxon>
        <taxon>Bacillati</taxon>
        <taxon>Actinomycetota</taxon>
        <taxon>Actinomycetes</taxon>
        <taxon>Kitasatosporales</taxon>
        <taxon>Streptomycetaceae</taxon>
        <taxon>Allostreptomyces</taxon>
    </lineage>
</organism>
<comment type="similarity">
    <text evidence="1">Belongs to the short-chain dehydrogenases/reductases (SDR) family.</text>
</comment>
<reference evidence="3 4" key="1">
    <citation type="submission" date="2020-07" db="EMBL/GenBank/DDBJ databases">
        <title>Sequencing the genomes of 1000 actinobacteria strains.</title>
        <authorList>
            <person name="Klenk H.-P."/>
        </authorList>
    </citation>
    <scope>NUCLEOTIDE SEQUENCE [LARGE SCALE GENOMIC DNA]</scope>
    <source>
        <strain evidence="3 4">DSM 42178</strain>
    </source>
</reference>
<dbReference type="SMART" id="SM00822">
    <property type="entry name" value="PKS_KR"/>
    <property type="match status" value="1"/>
</dbReference>
<dbReference type="PANTHER" id="PTHR43313:SF1">
    <property type="entry name" value="3BETA-HYDROXYSTEROID DEHYDROGENASE DHS-16"/>
    <property type="match status" value="1"/>
</dbReference>
<dbReference type="InterPro" id="IPR036291">
    <property type="entry name" value="NAD(P)-bd_dom_sf"/>
</dbReference>
<gene>
    <name evidence="3" type="ORF">FHU37_001850</name>
</gene>
<accession>A0A852ZTM8</accession>
<dbReference type="RefSeq" id="WP_179813738.1">
    <property type="nucleotide sequence ID" value="NZ_JACBZD010000001.1"/>
</dbReference>
<evidence type="ECO:0000259" key="2">
    <source>
        <dbReference type="SMART" id="SM00822"/>
    </source>
</evidence>
<dbReference type="GO" id="GO:0016491">
    <property type="term" value="F:oxidoreductase activity"/>
    <property type="evidence" value="ECO:0007669"/>
    <property type="project" value="TreeGrafter"/>
</dbReference>
<evidence type="ECO:0000313" key="3">
    <source>
        <dbReference type="EMBL" id="NYI04907.1"/>
    </source>
</evidence>
<dbReference type="PANTHER" id="PTHR43313">
    <property type="entry name" value="SHORT-CHAIN DEHYDROGENASE/REDUCTASE FAMILY 9C"/>
    <property type="match status" value="1"/>
</dbReference>
<sequence length="289" mass="30155">MADSRAVFITGAAGGIGTATVKALVERGFQVYAGVRGEAPHLRGSNVELVQVDVTDPDSVAAAAKEVGRRLGGRGLHALINNAGIIVQGPLELLSPSEVRKQFEVNVFGVVETTRAFLPLVRKGQGRIINLSAATARTAMPYLGAISASKAALESFSSVARVELAPWKIPVVIIEPGAVDTTLLSKSGAAAQANLASEDPERVTLYANQLEAIQKAMAGQKPSPVKVVTDVVVKAVEANRPKPLYTAGSDARLLGFLSRLPLGVRDRMLTNAMGLNKVSPASTGTTASR</sequence>
<dbReference type="Proteomes" id="UP000567795">
    <property type="component" value="Unassembled WGS sequence"/>
</dbReference>
<dbReference type="AlphaFoldDB" id="A0A852ZTM8"/>
<name>A0A852ZTM8_9ACTN</name>
<dbReference type="SUPFAM" id="SSF51735">
    <property type="entry name" value="NAD(P)-binding Rossmann-fold domains"/>
    <property type="match status" value="1"/>
</dbReference>
<dbReference type="PRINTS" id="PR00081">
    <property type="entry name" value="GDHRDH"/>
</dbReference>
<comment type="caution">
    <text evidence="3">The sequence shown here is derived from an EMBL/GenBank/DDBJ whole genome shotgun (WGS) entry which is preliminary data.</text>
</comment>
<proteinExistence type="inferred from homology"/>
<dbReference type="InterPro" id="IPR002347">
    <property type="entry name" value="SDR_fam"/>
</dbReference>
<dbReference type="Pfam" id="PF00106">
    <property type="entry name" value="adh_short"/>
    <property type="match status" value="1"/>
</dbReference>
<dbReference type="EMBL" id="JACBZD010000001">
    <property type="protein sequence ID" value="NYI04907.1"/>
    <property type="molecule type" value="Genomic_DNA"/>
</dbReference>
<dbReference type="GO" id="GO:0008202">
    <property type="term" value="P:steroid metabolic process"/>
    <property type="evidence" value="ECO:0007669"/>
    <property type="project" value="TreeGrafter"/>
</dbReference>
<protein>
    <submittedName>
        <fullName evidence="3">NAD(P)-dependent dehydrogenase (Short-subunit alcohol dehydrogenase family)</fullName>
    </submittedName>
</protein>
<keyword evidence="4" id="KW-1185">Reference proteome</keyword>
<evidence type="ECO:0000313" key="4">
    <source>
        <dbReference type="Proteomes" id="UP000567795"/>
    </source>
</evidence>
<dbReference type="PRINTS" id="PR00080">
    <property type="entry name" value="SDRFAMILY"/>
</dbReference>
<evidence type="ECO:0000256" key="1">
    <source>
        <dbReference type="RuleBase" id="RU000363"/>
    </source>
</evidence>
<dbReference type="InterPro" id="IPR057326">
    <property type="entry name" value="KR_dom"/>
</dbReference>
<feature type="domain" description="Ketoreductase" evidence="2">
    <location>
        <begin position="5"/>
        <end position="182"/>
    </location>
</feature>